<feature type="domain" description="TNFR-Cys" evidence="3">
    <location>
        <begin position="944"/>
        <end position="977"/>
    </location>
</feature>
<keyword evidence="5" id="KW-1185">Reference proteome</keyword>
<feature type="domain" description="TNFR-Cys" evidence="3">
    <location>
        <begin position="2852"/>
        <end position="2888"/>
    </location>
</feature>
<feature type="domain" description="TNFR-Cys" evidence="3">
    <location>
        <begin position="1252"/>
        <end position="1287"/>
    </location>
</feature>
<accession>A0ABN7T8D4</accession>
<dbReference type="SMART" id="SM01411">
    <property type="entry name" value="Ephrin_rec_like"/>
    <property type="match status" value="72"/>
</dbReference>
<dbReference type="InterPro" id="IPR001368">
    <property type="entry name" value="TNFR/NGFR_Cys_rich_reg"/>
</dbReference>
<gene>
    <name evidence="4" type="ORF">OKIOD_LOCUS16150</name>
</gene>
<protein>
    <submittedName>
        <fullName evidence="4">Oidioi.mRNA.OKI2018_I69.chr2.g7385.t1.cds</fullName>
    </submittedName>
</protein>
<evidence type="ECO:0000256" key="2">
    <source>
        <dbReference type="SAM" id="SignalP"/>
    </source>
</evidence>
<feature type="chain" id="PRO_5045827741" evidence="2">
    <location>
        <begin position="19"/>
        <end position="5543"/>
    </location>
</feature>
<name>A0ABN7T8D4_OIKDI</name>
<evidence type="ECO:0000313" key="4">
    <source>
        <dbReference type="EMBL" id="CAG5113265.1"/>
    </source>
</evidence>
<feature type="domain" description="TNFR-Cys" evidence="3">
    <location>
        <begin position="4340"/>
        <end position="4372"/>
    </location>
</feature>
<dbReference type="SMART" id="SM00208">
    <property type="entry name" value="TNFR"/>
    <property type="match status" value="11"/>
</dbReference>
<feature type="domain" description="TNFR-Cys" evidence="3">
    <location>
        <begin position="2316"/>
        <end position="2348"/>
    </location>
</feature>
<keyword evidence="2" id="KW-0732">Signal</keyword>
<dbReference type="Pfam" id="PF07699">
    <property type="entry name" value="Ephrin_rec_like"/>
    <property type="match status" value="1"/>
</dbReference>
<evidence type="ECO:0000256" key="1">
    <source>
        <dbReference type="SAM" id="Phobius"/>
    </source>
</evidence>
<feature type="domain" description="TNFR-Cys" evidence="3">
    <location>
        <begin position="1526"/>
        <end position="1558"/>
    </location>
</feature>
<dbReference type="Gene3D" id="2.10.50.10">
    <property type="entry name" value="Tumor Necrosis Factor Receptor, subunit A, domain 2"/>
    <property type="match status" value="12"/>
</dbReference>
<evidence type="ECO:0000313" key="5">
    <source>
        <dbReference type="Proteomes" id="UP001158576"/>
    </source>
</evidence>
<dbReference type="PANTHER" id="PTHR46104:SF1">
    <property type="entry name" value="GENE 9195-RELATED"/>
    <property type="match status" value="1"/>
</dbReference>
<keyword evidence="1" id="KW-1133">Transmembrane helix</keyword>
<dbReference type="PANTHER" id="PTHR46104">
    <property type="entry name" value="GENE 9195-RELATED-RELATED"/>
    <property type="match status" value="1"/>
</dbReference>
<feature type="domain" description="TNFR-Cys" evidence="3">
    <location>
        <begin position="890"/>
        <end position="927"/>
    </location>
</feature>
<dbReference type="EMBL" id="OU015567">
    <property type="protein sequence ID" value="CAG5113265.1"/>
    <property type="molecule type" value="Genomic_DNA"/>
</dbReference>
<dbReference type="SUPFAM" id="SSF57184">
    <property type="entry name" value="Growth factor receptor domain"/>
    <property type="match status" value="13"/>
</dbReference>
<proteinExistence type="predicted"/>
<dbReference type="InterPro" id="IPR011641">
    <property type="entry name" value="Tyr-kin_ephrin_A/B_rcpt-like"/>
</dbReference>
<feature type="transmembrane region" description="Helical" evidence="1">
    <location>
        <begin position="5430"/>
        <end position="5454"/>
    </location>
</feature>
<feature type="signal peptide" evidence="2">
    <location>
        <begin position="1"/>
        <end position="18"/>
    </location>
</feature>
<feature type="domain" description="TNFR-Cys" evidence="3">
    <location>
        <begin position="2714"/>
        <end position="2753"/>
    </location>
</feature>
<evidence type="ECO:0000259" key="3">
    <source>
        <dbReference type="SMART" id="SM00208"/>
    </source>
</evidence>
<organism evidence="4 5">
    <name type="scientific">Oikopleura dioica</name>
    <name type="common">Tunicate</name>
    <dbReference type="NCBI Taxonomy" id="34765"/>
    <lineage>
        <taxon>Eukaryota</taxon>
        <taxon>Metazoa</taxon>
        <taxon>Chordata</taxon>
        <taxon>Tunicata</taxon>
        <taxon>Appendicularia</taxon>
        <taxon>Copelata</taxon>
        <taxon>Oikopleuridae</taxon>
        <taxon>Oikopleura</taxon>
    </lineage>
</organism>
<keyword evidence="1" id="KW-0472">Membrane</keyword>
<dbReference type="Proteomes" id="UP001158576">
    <property type="component" value="Chromosome 2"/>
</dbReference>
<feature type="domain" description="TNFR-Cys" evidence="3">
    <location>
        <begin position="230"/>
        <end position="260"/>
    </location>
</feature>
<feature type="domain" description="TNFR-Cys" evidence="3">
    <location>
        <begin position="4269"/>
        <end position="4309"/>
    </location>
</feature>
<feature type="domain" description="TNFR-Cys" evidence="3">
    <location>
        <begin position="323"/>
        <end position="356"/>
    </location>
</feature>
<reference evidence="4 5" key="1">
    <citation type="submission" date="2021-04" db="EMBL/GenBank/DDBJ databases">
        <authorList>
            <person name="Bliznina A."/>
        </authorList>
    </citation>
    <scope>NUCLEOTIDE SEQUENCE [LARGE SCALE GENOMIC DNA]</scope>
</reference>
<keyword evidence="1" id="KW-0812">Transmembrane</keyword>
<sequence length="5543" mass="592454">MRSINNLIFILIYNRIDAAEICKAGEVRIGESCFECPAGFRCSDEKLLSCDLGEYQDKEGQEFCKQCPETAIDERVDLEEPSVACNECPPGYVNIKNECKPPDDSEKHSRVRREVTNCKSGFYLVTSAVSGENECVPCPEGKYCTGGNNAQSKNCAKIGDHTYSGHGMSTCPSCTNIVSLYGKICKSDKNNKLSEIRECPAGTKADANGSNTTNCSAKNYCPGNCKEISCPKGTYSKASASECSICRAGKYCSNGSERDCGTDEVSADGQSSCIPCPPGYACPNEKLQDAVRCLPGNFIQGTSCTPCPAGSYCPSPTAGRKNCPEGTFSQAGATSCSPALPGFEAKNANTESPTKCSAGQYSVDGKECIDCPKNNYCPAVNRPPIPCLPGFHTANTKSTSCDPCPAGSFCESGQDPVPCEDGFYSHKGAFTCTVCKPGYLCTTTSHDSPMSDPCPAGSYCPIIDEGDGAKPTRKTCPEGTFQPETGKSSFHDCQPCPPGYVCTTNALPTVKCPAGFYCPGVTISQSLIDELDDSSTNLQYNNNPNTLSINGMQYPCPPGTYNPDEGITHVSQCKICDAGKYCIEGFPATGGNVTPCPAGYHSSSGGLANPQQCDVCSRGKYCESGKGETNCPAGTYRAEEGAESKSDCIPLQPGTFSSSTGKIDDTGTICPKGSFCPPGSTEAIPCPVGTYGNATGLHYQHNCKPCEPGKYCPSTGLTDADQIQCSRGYYCPLGTIYEKQFPCEAGTYSDVGTECQRKAPDAFDWVNVISCNLECQICDAGSYCPAATESTQVTSLKCPSGHYCPEGTMSKFQFPCQNGTYNEFEGKYSPNDCIKCTEGHWCGEGTTNPTPCPDGRYYKNDTSLIGARNVDECDLCPGGKYCTTTGSSDCDPGTYSRPGQTSCKPCVAGSYCPTGTSEKAMLNDLICPAGKFCPEGSENALLDCEEGFYCPKGTDQQLKCFPGTYNTQRGKAEASDCVQCDAGYYCTEGMATSPISNASMLCDEGYYCPKDIVLNAFLTKYDLESGDVQQALNRKVGSWGPKQFPCPGGTYRDTKGAKDDKECTDCSATKYCPEGSPKELDCPDGYVCGAKTEVPIPCPKGTYHDTTATPSLSSIDECTDCTEGMYCDGEGLTAPRDKCDPGYICFTGSPISNPLDIYGSECSAGGYCEQGSSQLTPCPDGTFSNASRATTDKECVDCRPGLFCDPGGSAIIEPTGGCLPGYYCTEKSNTSTQNSCGPGTFCEELSSVESSCTFGTYNPSFNNDSCVACDEGSLCKSTSLSSPGPACPEGSFCPSPFKFINPNDHTDIILMNTSSSYPKLLPEIGSYTPVLCPPGTYGVSGDKKDETTCVRCPEGKACFHFGMTFSDIEDCEAGFMCGEGNIYRTPSEGDGDSMSSGPCEPGHYCPAGTTISGSTAPKKCQPGTFNPNKFGKALDDCLPCLAGMACTAEGLEWPDAECEAGYYCTAGASSAQQNKCTLGHYCPPGSNKEKECPVGYYQKELGQSTCTPCPAGKLCPTEGMDDPQPCIAGSYCLGTHCEPGSTCDLGKLKPGTRQLIRCGCEDNGKVCGNTNVACYEERVPTYCPIGYYGVGDILKSEGECTLCDAGKYCDEPGMTSTQQKSIGKGHFSTGGARVKYPVETIYPNGTFDYPDCLGSNTCGLCEKGYFCNQEGLTTATPSANKCPKFTFSNQPGYGEDNCIICPVGYDCNTEGISELTDDLLCEEHFTCTGGGASKNDCEAGKYCPRGSSEGLPCTPGYFCEGTSTGRQICPAGTFCEGGNDAPEQCPPGYNCPVAGTYQPLPCQPGYYQDQQGQIQCELCSATKYCPDTAMSQSSDDLPLCDPGYICTGGAKSPKQEPCEEGTYKDSSMDSCESCPDGKYCPNKGMSDLTEFDCLDGFVCNGIVNNESPRGDKQCTPGHYCEKGFEYECPSGTFRLTSGSSSIDYCVECTPGFICPNATVSPTIKCPPGFFCPLGTGENEEQPCTPGHFCPEASDREILCPKGTLCSFDEMAEPDACTPGDLCDQLGQTTRKDCPEGYKCPVPVCASTDAFDLEKFHQYTTLYACDDDIVPEFKIPCGKGYYNDQLNQEDCKLCPEGKYCPYINTITPEDCVAGFDCVGGCKMSTPRTESIDCVNPPNATSTATFKYLCPKGYYCEPGQPKKPCLAGTYNPMEGAVNSDWCLTCPTGSTCDEATGEVPTDGTVTCEDGKYCTDGKIEDCPKGFYCDYSTNPGRSEPYPCPEGTFNDKTGLSKVEECSECTAGYYCDRQAMTQAPETLSSPPKCQAGFYCPIGSKSRQDTICPVGSFCQEEVGAPSPCPPREYTSSKGQEACKGCPERFICPGGTAPIPCPAGEYCGAGVSSGAKCPAGTWSNVEKLAKESECMACPPGKICKTEGIDDENKLENCPAGYWCQHSVQVDPAGSNSNCNNGKFGKCAAGFMCPEGSSRPIPCSAGTYQENEGQESCEPCPAGEFCFEGAAVLETNTNYTQVKRGKCPVGYYCPSGTKSPYDYPCRKGTYADLSSPREDDSACKICDAGSFCGKEGLELPSGLCTPGFYCPEGSTEATAKKCGSGNYCPEGSKEPLPCPAGKYCPGVTMSDIPDNNVNDPIWDCWPGYYCLAGSKTPNPSTGKCKKGFYCPAGNDAPKPCDAGTYLDFDLAFSSAHCKPCKPGYLCSEAGLSQPYDECSEGFYCVDNIEIECEAGYYCPKNSGFPRLCESGTYSARAASSCKACDAGKYCDPFETGVVVPVSSPKECPPGYYCPSGTKFMYEYPCPAGKIRKTEGAASENDCDPCPAGSYCKDRGLSAPTGDCYKGYECPQGQIRPNPSDHKCPAGHYCGREGCGDGIGTPCPVPCPANTYNDMPGATMLESCQPCTKACSGTGNIQDGDACAAGQDCEFDPPVPCPKGYYCPENETYKVECPPGTFRNEVGGKELSDCTNCTAGTYCPDSAMENVLTEFCDDGYDCQTGAEVPKPSTMVCPIGVYCEGIGKAALCTNGETTVFTGADKCHTCPKGYDCVSGSEPVICPIGFYCETGTPAECPSGTVGKIVGLTNQSECSPCPSGKVCPGGSIENECPAGKYCRENASEPATNIEECPAGYECPLGTGEPKPCSAGFFSEGSATSCTICPEKFYCEGPKDKQPCPLGYVCPEGTEFGRQFACPKGSYSDEIISDIADCIACDEFHYCEFPGQDKPTGRCDDGYRCESGESSPTPEDKLCLPGHYCEAGEQLRCKAGFFCPREGMTPADLVVPADDNAVTPNFQCNEGYYCDEGTRVGNPGLISSDERCASGEDCGGPCEPGHYCPRGTEKATMQKCKKGTYYSKVGARNEQDCIPCLAGYTCDTDGLADPTLSSQCEPGFYCPGGNRDFSTIQVPCKEGHKCPGDGNIAPIACEAGYYQMDQEQDSCDQCDPGYYCPVKSVSPQEEECPDGFYCPAGTQHGEMNPCPIGTIGAGTKLETITDCAPCPAGKACPFQGYPSTNSDSLPLCAPGIVCPLGGNATHILDGEKCEVGHYCEAGTESHSNGTGSKLPIECPTGTYNDVEGAQLERHCKFCKAGSYCDSPGATQASKLCKPGFYCPMGSTQIDQIPCPEGHYCEGDGNAFPEPCPTRTFQTKKESVKCDDCTEGFYCNDKGLINVEGVCKAGYYCPTGSKYPTEKKCPAGAHCPAGSSNYTLCDPGSYAPVEGMDACIGCPPGFICDPKDVVLNFTDWRHAITHTTCILGHYCQANTTNEADAIRCPDGTYSEPSFLQPPDLASSYEKQVGLKSIDECTPCPAGFWCDGVIKTECNSIGDYCQFGARTNQPTGLNNTCGPDGGPPEIGGPCTVGNSCESNKTPYSCEPGFYQDEERQEKCKACPDGNYCPAESINPIPCESGYSCENDKRYPYLDPCPAGTFDDEINQQCQICPEGKYCDQRGLNQTQIDSMDCLVGFFCGGESEDRNPYVEGRTKDTPSRNAQCVPGEFCPNIGLGSPEACPEGEYCETDFLNATSGECAQGFACPNEGTEFIDGDHDVDSVVGNPCGPGVFCTNGTDDDGSPCPETTYNNGYGLREEKECTPCLEGFMCEPEGLDYPTTPCADGQFCVNGTVNSCPEGYACNSTSPFPLPCYGAYSSENSDPSQCGPCNSGETCMITSSEHGINLTCADFPTSLDEPDFEPCLLHDISDYEDEGFGVSNGQPCPKGSFCERGKIPTYCPPGTYNDVTGGSSRGDCKPTDEYHFSQTPGSEISTGDGVCADGFYCVEGSSDRTPQDPKEGNGGPCTPGFYCNSGIRTECPAGTYTNSAGAILESDCYPCDIGHFCKNGAITPCDDGKKCFTGIESDTRDCIEGRCEAPDKDFGPVINVPCNAGEYWKDDSCQICPAGSYCNLDRSSVATTEPCLPGSACPEGTAFEHTVNACKIGQYSQSGDEGLEVLDCVPCDPGHACTEPKQPELGPECLAGFYCNEGSKELAPYESQCETGHYCADEGMTAFDDPIKKQCPPGTFNNIKGASSLDECLPCPPGYVCESSGIDELSFDMRCPEGFYCPEYGTQSAADAIKCPIGYFCPTGSSTPRPCEPGTFGTERGAIDKCVDCEAGYYCNGTNYDPGFNDLTRDEQLNECPLYHYCEKKSAYPTTCKAGTYNHDKTGLKESEECDDCPPGVFCTAGRIADECLAGYVCKGKASNAQFEPCKNGFYCPAGSKEHLKCPTGLMIVGAGKSINECDLCPGGSYCDEAETPTVAKPCNPGHYCLYGRDDSDEQEECPLGTYNPFPGGVDLSSCLSCPPGSYCNETGIGNINQQKFACPEGFFCPGGQGGQPYPNDTDTLNEPIPCPLGTYGPLLSLRGLEAQDDCEPCPKGFYCPEPGMSDPSEEAEVQEFKCQPGTYCPEGSSQNYTCPAGFFCENASEKVACPAGTYCPPERPETEGNDTTRPEFGNEEPYDCPIGSYCPISVYPDPDNPDKNITIGCMRPIRCQNGYAGAIEPDKKTEEGSCTICPPGTNSVPDRSGCEVCRAGTICQEGATTDSPLPKNITLEESKAYLCPPGYYCPEGAIIPIGCPPGTYGKVEGLTDAISCSDCPENYFTHLSGQQACLSCGGQARQPTPGSSSCLCQGSGREFQPSDRQCVCKVGYAERIINQRKECIRQVYDICRPGTYRAPEGDCKTKLEFDEYCTNMCSPRGYNNDTFDKELGICNCADQRDLEEICNYQCRSKLNQVETSPIVFKCSNGTSKIMARVDGQDDPLEFDLSDTSLNIINSDSTLDRTVCEVDDVEQVIFFMSLTPPIGGKRLVTGSYEEDAGILVDILDPNRTKRSRRQSQTPDNGIDNPIICLEQGQMIFFEVDTDSYPVYDETSLLNTNEDFDFGGFRLASEMLSIMDSVARVFAFRFDNPGTYVFYIAQPCNDPGGECEVDKTQVFYITVNSDRTSCPQIGPFFPATSRYGTLIGARFADDIYIAPDWLYISVLIIIGSAILGCLVWLLYLFRKYGWTKWVMETTFYRWVNSLLDIDQFVSKGSARNDKEFVDDIKEDEDEIEAFDSNRFFDYGRVLHLEDFDTQKFTVCFWNKALDLFLV</sequence>
<dbReference type="InterPro" id="IPR009030">
    <property type="entry name" value="Growth_fac_rcpt_cys_sf"/>
</dbReference>